<dbReference type="CDD" id="cd09220">
    <property type="entry name" value="GH64-GluB-like"/>
    <property type="match status" value="1"/>
</dbReference>
<evidence type="ECO:0000259" key="2">
    <source>
        <dbReference type="PROSITE" id="PS52006"/>
    </source>
</evidence>
<keyword evidence="3" id="KW-0378">Hydrolase</keyword>
<dbReference type="Gene3D" id="2.60.110.10">
    <property type="entry name" value="Thaumatin"/>
    <property type="match status" value="1"/>
</dbReference>
<name>N1QJF0_SPHMS</name>
<dbReference type="Gene3D" id="3.30.920.50">
    <property type="entry name" value="Beta-1,3-glucanase, C-terminal domain"/>
    <property type="match status" value="1"/>
</dbReference>
<dbReference type="PROSITE" id="PS52006">
    <property type="entry name" value="GH64"/>
    <property type="match status" value="1"/>
</dbReference>
<feature type="compositionally biased region" description="Basic residues" evidence="1">
    <location>
        <begin position="15"/>
        <end position="24"/>
    </location>
</feature>
<dbReference type="InterPro" id="IPR037398">
    <property type="entry name" value="Glyco_hydro_64_fam"/>
</dbReference>
<dbReference type="GeneID" id="27900766"/>
<keyword evidence="4" id="KW-1185">Reference proteome</keyword>
<reference evidence="3 4" key="1">
    <citation type="journal article" date="2012" name="PLoS Pathog.">
        <title>Diverse lifestyles and strategies of plant pathogenesis encoded in the genomes of eighteen Dothideomycetes fungi.</title>
        <authorList>
            <person name="Ohm R.A."/>
            <person name="Feau N."/>
            <person name="Henrissat B."/>
            <person name="Schoch C.L."/>
            <person name="Horwitz B.A."/>
            <person name="Barry K.W."/>
            <person name="Condon B.J."/>
            <person name="Copeland A.C."/>
            <person name="Dhillon B."/>
            <person name="Glaser F."/>
            <person name="Hesse C.N."/>
            <person name="Kosti I."/>
            <person name="LaButti K."/>
            <person name="Lindquist E.A."/>
            <person name="Lucas S."/>
            <person name="Salamov A.A."/>
            <person name="Bradshaw R.E."/>
            <person name="Ciuffetti L."/>
            <person name="Hamelin R.C."/>
            <person name="Kema G.H.J."/>
            <person name="Lawrence C."/>
            <person name="Scott J.A."/>
            <person name="Spatafora J.W."/>
            <person name="Turgeon B.G."/>
            <person name="de Wit P.J.G.M."/>
            <person name="Zhong S."/>
            <person name="Goodwin S.B."/>
            <person name="Grigoriev I.V."/>
        </authorList>
    </citation>
    <scope>NUCLEOTIDE SEQUENCE [LARGE SCALE GENOMIC DNA]</scope>
    <source>
        <strain evidence="3 4">SO2202</strain>
    </source>
</reference>
<feature type="domain" description="GH64" evidence="2">
    <location>
        <begin position="86"/>
        <end position="448"/>
    </location>
</feature>
<dbReference type="HOGENOM" id="CLU_032886_2_0_1"/>
<evidence type="ECO:0000256" key="1">
    <source>
        <dbReference type="SAM" id="MobiDB-lite"/>
    </source>
</evidence>
<dbReference type="InterPro" id="IPR042517">
    <property type="entry name" value="Glyco_hydro_64_N_2"/>
</dbReference>
<dbReference type="InterPro" id="IPR032477">
    <property type="entry name" value="Glyco_hydro_64"/>
</dbReference>
<dbReference type="STRING" id="692275.N1QJF0"/>
<dbReference type="RefSeq" id="XP_016765477.1">
    <property type="nucleotide sequence ID" value="XM_016903629.1"/>
</dbReference>
<feature type="non-terminal residue" evidence="3">
    <location>
        <position position="1"/>
    </location>
</feature>
<evidence type="ECO:0000313" key="4">
    <source>
        <dbReference type="Proteomes" id="UP000016931"/>
    </source>
</evidence>
<dbReference type="GO" id="GO:0016787">
    <property type="term" value="F:hydrolase activity"/>
    <property type="evidence" value="ECO:0007669"/>
    <property type="project" value="UniProtKB-KW"/>
</dbReference>
<dbReference type="PANTHER" id="PTHR38165">
    <property type="match status" value="1"/>
</dbReference>
<dbReference type="OrthoDB" id="10058186at2759"/>
<accession>N1QJF0</accession>
<dbReference type="EMBL" id="KB456260">
    <property type="protein sequence ID" value="EMF17356.1"/>
    <property type="molecule type" value="Genomic_DNA"/>
</dbReference>
<sequence>MGSFGSLKDRVRSLIRRRDLKKQRAGNADTPSAYSEPPAGAAIPNNVFTVWQPSEQQQQEVVQRKQTHANTINRAVVQSPQSATMTGTLQIALENQSNSSDMYAYITGQAIDRNGALFLLQSDANTAYYPTSPSSTGQPIPVDISIPLGAPGNIVTATIPRLAGGRIWFSQGSKLTFLLNPGPGLVEPSVFNPSDPNYNKNFGFCEFTFNSAQVFVNISYVDFVSNIPVALTLQDTAGHSQHVSGMRPDGLATVCQGLRAQTAKDGRRWSSLIVQSNGQDLRALSPNSGITLNPDWFATYWTDYVNQVYAKYQIDKLTVDTQASWGEVQGQVGSQGSLDFGSGGLFPKPNAKDIFGNNSGPFATGGNAETNAIIPRMAAAFNRSTLLLSNQTPNGTSPAQYYQNPTTNHYARIVHAANIDGLGYAFPYDDVSPDGGQAQEGAIFSFSPTKLIVTAGGNNAHAA</sequence>
<dbReference type="Proteomes" id="UP000016931">
    <property type="component" value="Unassembled WGS sequence"/>
</dbReference>
<protein>
    <submittedName>
        <fullName evidence="3">Glycoside hydrolase family 64 protein</fullName>
    </submittedName>
</protein>
<dbReference type="InterPro" id="IPR037176">
    <property type="entry name" value="Osmotin/thaumatin-like_sf"/>
</dbReference>
<dbReference type="eggNOG" id="ENOG502R3TN">
    <property type="taxonomic scope" value="Eukaryota"/>
</dbReference>
<evidence type="ECO:0000313" key="3">
    <source>
        <dbReference type="EMBL" id="EMF17356.1"/>
    </source>
</evidence>
<dbReference type="Pfam" id="PF16483">
    <property type="entry name" value="Glyco_hydro_64"/>
    <property type="match status" value="1"/>
</dbReference>
<dbReference type="OMA" id="FCEFTWN"/>
<proteinExistence type="predicted"/>
<dbReference type="AlphaFoldDB" id="N1QJF0"/>
<organism evidence="3 4">
    <name type="scientific">Sphaerulina musiva (strain SO2202)</name>
    <name type="common">Poplar stem canker fungus</name>
    <name type="synonym">Septoria musiva</name>
    <dbReference type="NCBI Taxonomy" id="692275"/>
    <lineage>
        <taxon>Eukaryota</taxon>
        <taxon>Fungi</taxon>
        <taxon>Dikarya</taxon>
        <taxon>Ascomycota</taxon>
        <taxon>Pezizomycotina</taxon>
        <taxon>Dothideomycetes</taxon>
        <taxon>Dothideomycetidae</taxon>
        <taxon>Mycosphaerellales</taxon>
        <taxon>Mycosphaerellaceae</taxon>
        <taxon>Sphaerulina</taxon>
    </lineage>
</organism>
<feature type="region of interest" description="Disordered" evidence="1">
    <location>
        <begin position="15"/>
        <end position="39"/>
    </location>
</feature>
<dbReference type="PANTHER" id="PTHR38165:SF1">
    <property type="entry name" value="GLUCANASE B"/>
    <property type="match status" value="1"/>
</dbReference>
<gene>
    <name evidence="3" type="ORF">SEPMUDRAFT_146398</name>
</gene>